<dbReference type="Proteomes" id="UP000568664">
    <property type="component" value="Unassembled WGS sequence"/>
</dbReference>
<keyword evidence="5" id="KW-0378">Hydrolase</keyword>
<comment type="catalytic activity">
    <reaction evidence="1">
        <text>inosine + phosphate = alpha-D-ribose 1-phosphate + hypoxanthine</text>
        <dbReference type="Rhea" id="RHEA:27646"/>
        <dbReference type="ChEBI" id="CHEBI:17368"/>
        <dbReference type="ChEBI" id="CHEBI:17596"/>
        <dbReference type="ChEBI" id="CHEBI:43474"/>
        <dbReference type="ChEBI" id="CHEBI:57720"/>
        <dbReference type="EC" id="2.4.2.1"/>
    </reaction>
    <physiologicalReaction direction="left-to-right" evidence="1">
        <dbReference type="Rhea" id="RHEA:27647"/>
    </physiologicalReaction>
</comment>
<evidence type="ECO:0000256" key="7">
    <source>
        <dbReference type="ARBA" id="ARBA00047989"/>
    </source>
</evidence>
<reference evidence="11 12" key="1">
    <citation type="submission" date="2020-04" db="EMBL/GenBank/DDBJ databases">
        <title>Thalassotalea sp. M1531, isolated from the surface of marine red alga.</title>
        <authorList>
            <person name="Pang L."/>
            <person name="Lu D.-C."/>
        </authorList>
    </citation>
    <scope>NUCLEOTIDE SEQUENCE [LARGE SCALE GENOMIC DNA]</scope>
    <source>
        <strain evidence="11 12">M1531</strain>
    </source>
</reference>
<organism evidence="11 12">
    <name type="scientific">Thalassotalea algicola</name>
    <dbReference type="NCBI Taxonomy" id="2716224"/>
    <lineage>
        <taxon>Bacteria</taxon>
        <taxon>Pseudomonadati</taxon>
        <taxon>Pseudomonadota</taxon>
        <taxon>Gammaproteobacteria</taxon>
        <taxon>Alteromonadales</taxon>
        <taxon>Colwelliaceae</taxon>
        <taxon>Thalassotalea</taxon>
    </lineage>
</organism>
<sequence length="253" mass="27722">MQKSSTSLPTVNINWPVEQVQAFTTLRQPLVNKTKLNDFGLFNLGLHVGDNSAAVLVNRKSLHALLPPNSQIQWLEQVHGADVVTVEQVSSTPLVADAAITRQKHLALAVMTADCLPILITNISGTEIAAIHGGWRPLASHIISNTIDALESSPNELCAWLGPCIGPNAFEVGEEVKEVFVAISDELGFAFKASKNAGKYFADLHQIAKYLLVQSGVSTHYQLADCTYSNSNYYYSYRRDKHTGRMASIICRQ</sequence>
<dbReference type="InterPro" id="IPR011324">
    <property type="entry name" value="Cytotoxic_necrot_fac-like_cat"/>
</dbReference>
<dbReference type="GO" id="GO:0017061">
    <property type="term" value="F:S-methyl-5-thioadenosine phosphorylase activity"/>
    <property type="evidence" value="ECO:0007669"/>
    <property type="project" value="UniProtKB-EC"/>
</dbReference>
<proteinExistence type="inferred from homology"/>
<evidence type="ECO:0000313" key="11">
    <source>
        <dbReference type="EMBL" id="NMP32864.1"/>
    </source>
</evidence>
<comment type="caution">
    <text evidence="11">The sequence shown here is derived from an EMBL/GenBank/DDBJ whole genome shotgun (WGS) entry which is preliminary data.</text>
</comment>
<evidence type="ECO:0000256" key="9">
    <source>
        <dbReference type="ARBA" id="ARBA00049893"/>
    </source>
</evidence>
<dbReference type="RefSeq" id="WP_169076189.1">
    <property type="nucleotide sequence ID" value="NZ_JABBXH010000005.1"/>
</dbReference>
<comment type="catalytic activity">
    <reaction evidence="7">
        <text>adenosine + H2O + H(+) = inosine + NH4(+)</text>
        <dbReference type="Rhea" id="RHEA:24408"/>
        <dbReference type="ChEBI" id="CHEBI:15377"/>
        <dbReference type="ChEBI" id="CHEBI:15378"/>
        <dbReference type="ChEBI" id="CHEBI:16335"/>
        <dbReference type="ChEBI" id="CHEBI:17596"/>
        <dbReference type="ChEBI" id="CHEBI:28938"/>
        <dbReference type="EC" id="3.5.4.4"/>
    </reaction>
    <physiologicalReaction direction="left-to-right" evidence="7">
        <dbReference type="Rhea" id="RHEA:24409"/>
    </physiologicalReaction>
</comment>
<keyword evidence="12" id="KW-1185">Reference proteome</keyword>
<gene>
    <name evidence="11" type="primary">pgeF</name>
    <name evidence="11" type="ORF">HII17_15005</name>
</gene>
<keyword evidence="3" id="KW-0808">Transferase</keyword>
<protein>
    <recommendedName>
        <fullName evidence="10">Purine nucleoside phosphorylase</fullName>
    </recommendedName>
</protein>
<comment type="catalytic activity">
    <reaction evidence="8">
        <text>adenosine + phosphate = alpha-D-ribose 1-phosphate + adenine</text>
        <dbReference type="Rhea" id="RHEA:27642"/>
        <dbReference type="ChEBI" id="CHEBI:16335"/>
        <dbReference type="ChEBI" id="CHEBI:16708"/>
        <dbReference type="ChEBI" id="CHEBI:43474"/>
        <dbReference type="ChEBI" id="CHEBI:57720"/>
        <dbReference type="EC" id="2.4.2.1"/>
    </reaction>
    <physiologicalReaction direction="left-to-right" evidence="8">
        <dbReference type="Rhea" id="RHEA:27643"/>
    </physiologicalReaction>
</comment>
<dbReference type="PANTHER" id="PTHR30616:SF2">
    <property type="entry name" value="PURINE NUCLEOSIDE PHOSPHORYLASE LACC1"/>
    <property type="match status" value="1"/>
</dbReference>
<evidence type="ECO:0000256" key="8">
    <source>
        <dbReference type="ARBA" id="ARBA00048968"/>
    </source>
</evidence>
<dbReference type="NCBIfam" id="TIGR00726">
    <property type="entry name" value="peptidoglycan editing factor PgeF"/>
    <property type="match status" value="1"/>
</dbReference>
<evidence type="ECO:0000256" key="6">
    <source>
        <dbReference type="ARBA" id="ARBA00022833"/>
    </source>
</evidence>
<dbReference type="Pfam" id="PF02578">
    <property type="entry name" value="Cu-oxidase_4"/>
    <property type="match status" value="1"/>
</dbReference>
<name>A0A7Y0LEU0_9GAMM</name>
<dbReference type="InterPro" id="IPR003730">
    <property type="entry name" value="Cu_polyphenol_OxRdtase"/>
</dbReference>
<evidence type="ECO:0000256" key="5">
    <source>
        <dbReference type="ARBA" id="ARBA00022801"/>
    </source>
</evidence>
<evidence type="ECO:0000256" key="10">
    <source>
        <dbReference type="RuleBase" id="RU361274"/>
    </source>
</evidence>
<keyword evidence="6" id="KW-0862">Zinc</keyword>
<dbReference type="GO" id="GO:0016787">
    <property type="term" value="F:hydrolase activity"/>
    <property type="evidence" value="ECO:0007669"/>
    <property type="project" value="UniProtKB-KW"/>
</dbReference>
<evidence type="ECO:0000256" key="1">
    <source>
        <dbReference type="ARBA" id="ARBA00000553"/>
    </source>
</evidence>
<dbReference type="EMBL" id="JABBXH010000005">
    <property type="protein sequence ID" value="NMP32864.1"/>
    <property type="molecule type" value="Genomic_DNA"/>
</dbReference>
<dbReference type="PANTHER" id="PTHR30616">
    <property type="entry name" value="UNCHARACTERIZED PROTEIN YFIH"/>
    <property type="match status" value="1"/>
</dbReference>
<dbReference type="GO" id="GO:0005507">
    <property type="term" value="F:copper ion binding"/>
    <property type="evidence" value="ECO:0007669"/>
    <property type="project" value="TreeGrafter"/>
</dbReference>
<evidence type="ECO:0000256" key="3">
    <source>
        <dbReference type="ARBA" id="ARBA00022679"/>
    </source>
</evidence>
<dbReference type="AlphaFoldDB" id="A0A7Y0LEU0"/>
<dbReference type="Gene3D" id="3.60.140.10">
    <property type="entry name" value="CNF1/YfiH-like putative cysteine hydrolases"/>
    <property type="match status" value="1"/>
</dbReference>
<comment type="catalytic activity">
    <reaction evidence="9">
        <text>S-methyl-5'-thioadenosine + phosphate = 5-(methylsulfanyl)-alpha-D-ribose 1-phosphate + adenine</text>
        <dbReference type="Rhea" id="RHEA:11852"/>
        <dbReference type="ChEBI" id="CHEBI:16708"/>
        <dbReference type="ChEBI" id="CHEBI:17509"/>
        <dbReference type="ChEBI" id="CHEBI:43474"/>
        <dbReference type="ChEBI" id="CHEBI:58533"/>
        <dbReference type="EC" id="2.4.2.28"/>
    </reaction>
    <physiologicalReaction direction="left-to-right" evidence="9">
        <dbReference type="Rhea" id="RHEA:11853"/>
    </physiologicalReaction>
</comment>
<keyword evidence="4" id="KW-0479">Metal-binding</keyword>
<evidence type="ECO:0000313" key="12">
    <source>
        <dbReference type="Proteomes" id="UP000568664"/>
    </source>
</evidence>
<dbReference type="InterPro" id="IPR038371">
    <property type="entry name" value="Cu_polyphenol_OxRdtase_sf"/>
</dbReference>
<evidence type="ECO:0000256" key="4">
    <source>
        <dbReference type="ARBA" id="ARBA00022723"/>
    </source>
</evidence>
<accession>A0A7Y0LEU0</accession>
<evidence type="ECO:0000256" key="2">
    <source>
        <dbReference type="ARBA" id="ARBA00007353"/>
    </source>
</evidence>
<dbReference type="SUPFAM" id="SSF64438">
    <property type="entry name" value="CNF1/YfiH-like putative cysteine hydrolases"/>
    <property type="match status" value="1"/>
</dbReference>
<comment type="similarity">
    <text evidence="2 10">Belongs to the purine nucleoside phosphorylase YfiH/LACC1 family.</text>
</comment>
<dbReference type="CDD" id="cd16833">
    <property type="entry name" value="YfiH"/>
    <property type="match status" value="1"/>
</dbReference>